<dbReference type="KEGG" id="wei:EQG49_00460"/>
<proteinExistence type="predicted"/>
<keyword evidence="1" id="KW-1133">Transmembrane helix</keyword>
<dbReference type="AlphaFoldDB" id="A0A4P6YR03"/>
<feature type="transmembrane region" description="Helical" evidence="1">
    <location>
        <begin position="7"/>
        <end position="24"/>
    </location>
</feature>
<dbReference type="RefSeq" id="WP_133362106.1">
    <property type="nucleotide sequence ID" value="NZ_CP037940.1"/>
</dbReference>
<evidence type="ECO:0000313" key="3">
    <source>
        <dbReference type="Proteomes" id="UP000292886"/>
    </source>
</evidence>
<sequence>MQTKQVLALVYWVLWLVFWVLFILDMFTRHPYFSDAFGWGALLGLGLIIIILNRVLGKLSKKHTD</sequence>
<accession>A0A4P6YR03</accession>
<reference evidence="3" key="1">
    <citation type="submission" date="2019-03" db="EMBL/GenBank/DDBJ databases">
        <title>Weissella sp. 26KH-42 Genome sequencing.</title>
        <authorList>
            <person name="Heo J."/>
            <person name="Kim S.-J."/>
            <person name="Kim J.-S."/>
            <person name="Hong S.-B."/>
            <person name="Kwon S.-W."/>
        </authorList>
    </citation>
    <scope>NUCLEOTIDE SEQUENCE [LARGE SCALE GENOMIC DNA]</scope>
    <source>
        <strain evidence="3">26KH-42</strain>
    </source>
</reference>
<dbReference type="Proteomes" id="UP000292886">
    <property type="component" value="Chromosome"/>
</dbReference>
<evidence type="ECO:0000256" key="1">
    <source>
        <dbReference type="SAM" id="Phobius"/>
    </source>
</evidence>
<feature type="transmembrane region" description="Helical" evidence="1">
    <location>
        <begin position="36"/>
        <end position="56"/>
    </location>
</feature>
<evidence type="ECO:0000313" key="2">
    <source>
        <dbReference type="EMBL" id="QBO35026.1"/>
    </source>
</evidence>
<keyword evidence="3" id="KW-1185">Reference proteome</keyword>
<keyword evidence="1" id="KW-0812">Transmembrane</keyword>
<name>A0A4P6YR03_9LACO</name>
<organism evidence="2 3">
    <name type="scientific">Periweissella cryptocerci</name>
    <dbReference type="NCBI Taxonomy" id="2506420"/>
    <lineage>
        <taxon>Bacteria</taxon>
        <taxon>Bacillati</taxon>
        <taxon>Bacillota</taxon>
        <taxon>Bacilli</taxon>
        <taxon>Lactobacillales</taxon>
        <taxon>Lactobacillaceae</taxon>
        <taxon>Periweissella</taxon>
    </lineage>
</organism>
<keyword evidence="1" id="KW-0472">Membrane</keyword>
<dbReference type="EMBL" id="CP037940">
    <property type="protein sequence ID" value="QBO35026.1"/>
    <property type="molecule type" value="Genomic_DNA"/>
</dbReference>
<gene>
    <name evidence="2" type="ORF">EQG49_00460</name>
</gene>
<protein>
    <submittedName>
        <fullName evidence="2">Uncharacterized protein</fullName>
    </submittedName>
</protein>